<dbReference type="InterPro" id="IPR035985">
    <property type="entry name" value="Ubiquitin-activating_enz"/>
</dbReference>
<evidence type="ECO:0000313" key="12">
    <source>
        <dbReference type="EMBL" id="ALO42268.1"/>
    </source>
</evidence>
<evidence type="ECO:0000256" key="1">
    <source>
        <dbReference type="ARBA" id="ARBA00004167"/>
    </source>
</evidence>
<organism evidence="12 13">
    <name type="scientific">Pseudoalteromonas phenolica</name>
    <dbReference type="NCBI Taxonomy" id="161398"/>
    <lineage>
        <taxon>Bacteria</taxon>
        <taxon>Pseudomonadati</taxon>
        <taxon>Pseudomonadota</taxon>
        <taxon>Gammaproteobacteria</taxon>
        <taxon>Alteromonadales</taxon>
        <taxon>Pseudoalteromonadaceae</taxon>
        <taxon>Pseudoalteromonas</taxon>
    </lineage>
</organism>
<dbReference type="PANTHER" id="PTHR43267:SF1">
    <property type="entry name" value="TRNA THREONYLCARBAMOYLADENOSINE DEHYDRATASE"/>
    <property type="match status" value="1"/>
</dbReference>
<keyword evidence="8" id="KW-0472">Membrane</keyword>
<keyword evidence="4" id="KW-0812">Transmembrane</keyword>
<dbReference type="SUPFAM" id="SSF69572">
    <property type="entry name" value="Activating enzymes of the ubiquitin-like proteins"/>
    <property type="match status" value="1"/>
</dbReference>
<dbReference type="GO" id="GO:0005524">
    <property type="term" value="F:ATP binding"/>
    <property type="evidence" value="ECO:0007669"/>
    <property type="project" value="UniProtKB-KW"/>
</dbReference>
<protein>
    <recommendedName>
        <fullName evidence="9">tRNA threonylcarbamoyladenosine dehydratase</fullName>
    </recommendedName>
    <alternativeName>
        <fullName evidence="10">t(6)A37 dehydratase</fullName>
    </alternativeName>
</protein>
<dbReference type="RefSeq" id="WP_058029937.1">
    <property type="nucleotide sequence ID" value="NZ_CP013187.1"/>
</dbReference>
<evidence type="ECO:0000256" key="5">
    <source>
        <dbReference type="ARBA" id="ARBA00022741"/>
    </source>
</evidence>
<dbReference type="Pfam" id="PF00899">
    <property type="entry name" value="ThiF"/>
    <property type="match status" value="1"/>
</dbReference>
<dbReference type="Gene3D" id="3.40.50.720">
    <property type="entry name" value="NAD(P)-binding Rossmann-like Domain"/>
    <property type="match status" value="1"/>
</dbReference>
<dbReference type="InterPro" id="IPR000594">
    <property type="entry name" value="ThiF_NAD_FAD-bd"/>
</dbReference>
<dbReference type="STRING" id="161398.PP2015_1766"/>
<dbReference type="NCBIfam" id="NF011696">
    <property type="entry name" value="PRK15116.1"/>
    <property type="match status" value="1"/>
</dbReference>
<keyword evidence="6" id="KW-0067">ATP-binding</keyword>
<comment type="similarity">
    <text evidence="2">Belongs to the HesA/MoeB/ThiF family.</text>
</comment>
<dbReference type="CDD" id="cd00755">
    <property type="entry name" value="YgdL_like"/>
    <property type="match status" value="1"/>
</dbReference>
<comment type="subcellular location">
    <subcellularLocation>
        <location evidence="1">Membrane</location>
        <topology evidence="1">Single-pass membrane protein</topology>
    </subcellularLocation>
</comment>
<keyword evidence="5" id="KW-0547">Nucleotide-binding</keyword>
<evidence type="ECO:0000256" key="7">
    <source>
        <dbReference type="ARBA" id="ARBA00022989"/>
    </source>
</evidence>
<evidence type="ECO:0000256" key="3">
    <source>
        <dbReference type="ARBA" id="ARBA00022598"/>
    </source>
</evidence>
<sequence>MTEEQQLRFGGIGRLYGAQALTWLGEAHFCVIGIGGVGSWVAESLARTGVGKITLIDMDDICVTNINRQIHALTDSVGEQKIEAMAARIRQINPECDVQLVDDFLTLENIREYITGYDYVIDCIDAVNEKAALIAHCKRNKIPVITTGGAGGQIDPSQILYGDVAKTTQDPLMAKVRYLLRKKYNFTTNPKRKFAVDCVYSTEQLAYPTGDGEVCLAKQGTEGAKNMDCATGFGSATMVTASFGFFASSKAIKKYLEKKKKTVAA</sequence>
<feature type="domain" description="THIF-type NAD/FAD binding fold" evidence="11">
    <location>
        <begin position="16"/>
        <end position="258"/>
    </location>
</feature>
<dbReference type="PANTHER" id="PTHR43267">
    <property type="entry name" value="TRNA THREONYLCARBAMOYLADENOSINE DEHYDRATASE"/>
    <property type="match status" value="1"/>
</dbReference>
<evidence type="ECO:0000256" key="6">
    <source>
        <dbReference type="ARBA" id="ARBA00022840"/>
    </source>
</evidence>
<evidence type="ECO:0000256" key="4">
    <source>
        <dbReference type="ARBA" id="ARBA00022692"/>
    </source>
</evidence>
<dbReference type="EMBL" id="CP013187">
    <property type="protein sequence ID" value="ALO42268.1"/>
    <property type="molecule type" value="Genomic_DNA"/>
</dbReference>
<dbReference type="KEGG" id="pphe:PP2015_1766"/>
<dbReference type="GO" id="GO:0016020">
    <property type="term" value="C:membrane"/>
    <property type="evidence" value="ECO:0007669"/>
    <property type="project" value="UniProtKB-SubCell"/>
</dbReference>
<keyword evidence="3" id="KW-0436">Ligase</keyword>
<evidence type="ECO:0000256" key="9">
    <source>
        <dbReference type="ARBA" id="ARBA00074884"/>
    </source>
</evidence>
<dbReference type="GO" id="GO:0061504">
    <property type="term" value="P:cyclic threonylcarbamoyladenosine biosynthetic process"/>
    <property type="evidence" value="ECO:0007669"/>
    <property type="project" value="TreeGrafter"/>
</dbReference>
<dbReference type="FunFam" id="3.40.50.720:FF:000096">
    <property type="entry name" value="tRNA cyclic N6-threonylcarbamoyladenosine(37) synthase TcdA"/>
    <property type="match status" value="1"/>
</dbReference>
<keyword evidence="13" id="KW-1185">Reference proteome</keyword>
<keyword evidence="7" id="KW-1133">Transmembrane helix</keyword>
<dbReference type="Proteomes" id="UP000061457">
    <property type="component" value="Chromosome I"/>
</dbReference>
<dbReference type="InterPro" id="IPR045886">
    <property type="entry name" value="ThiF/MoeB/HesA"/>
</dbReference>
<gene>
    <name evidence="12" type="ORF">PP2015_1766</name>
</gene>
<evidence type="ECO:0000256" key="2">
    <source>
        <dbReference type="ARBA" id="ARBA00009919"/>
    </source>
</evidence>
<reference evidence="12 13" key="1">
    <citation type="submission" date="2015-11" db="EMBL/GenBank/DDBJ databases">
        <authorList>
            <person name="Zhang Y."/>
            <person name="Guo Z."/>
        </authorList>
    </citation>
    <scope>NUCLEOTIDE SEQUENCE [LARGE SCALE GENOMIC DNA]</scope>
    <source>
        <strain evidence="12 13">KCTC 12086</strain>
    </source>
</reference>
<evidence type="ECO:0000259" key="11">
    <source>
        <dbReference type="Pfam" id="PF00899"/>
    </source>
</evidence>
<name>A0A0S2K1R1_9GAMM</name>
<accession>A0A0S2K1R1</accession>
<evidence type="ECO:0000256" key="8">
    <source>
        <dbReference type="ARBA" id="ARBA00023136"/>
    </source>
</evidence>
<dbReference type="GO" id="GO:0008641">
    <property type="term" value="F:ubiquitin-like modifier activating enzyme activity"/>
    <property type="evidence" value="ECO:0007669"/>
    <property type="project" value="InterPro"/>
</dbReference>
<dbReference type="OrthoDB" id="9804150at2"/>
<dbReference type="GO" id="GO:0061503">
    <property type="term" value="F:tRNA threonylcarbamoyladenosine dehydratase"/>
    <property type="evidence" value="ECO:0007669"/>
    <property type="project" value="TreeGrafter"/>
</dbReference>
<dbReference type="PATRIC" id="fig|161398.10.peg.1791"/>
<evidence type="ECO:0000313" key="13">
    <source>
        <dbReference type="Proteomes" id="UP000061457"/>
    </source>
</evidence>
<evidence type="ECO:0000256" key="10">
    <source>
        <dbReference type="ARBA" id="ARBA00083375"/>
    </source>
</evidence>
<proteinExistence type="inferred from homology"/>
<dbReference type="AlphaFoldDB" id="A0A0S2K1R1"/>